<dbReference type="PANTHER" id="PTHR43537">
    <property type="entry name" value="TRANSCRIPTIONAL REGULATOR, GNTR FAMILY"/>
    <property type="match status" value="1"/>
</dbReference>
<sequence>MSRLTGRRPVHETYYTKIKEMILFGEVLPGQPLTIHGLAEAIGAGVTPVREAIRKLTTEGALEVLENRRVAVPVMTKERFDQIEILRLSVEPKLAEMGAKHLDKNGIDGLEEIDDAMGEAIDLGDIRGYLETNYRFHFALYAPSEADILLRHAEMLWLQIGPSLRVGCGRFGTSGQSDQHMEAIRALRAKDPTAVGAAMAEDIRQGMGFVQKSLSA</sequence>
<dbReference type="GO" id="GO:0003677">
    <property type="term" value="F:DNA binding"/>
    <property type="evidence" value="ECO:0007669"/>
    <property type="project" value="UniProtKB-KW"/>
</dbReference>
<dbReference type="InterPro" id="IPR036390">
    <property type="entry name" value="WH_DNA-bd_sf"/>
</dbReference>
<proteinExistence type="predicted"/>
<dbReference type="PROSITE" id="PS50949">
    <property type="entry name" value="HTH_GNTR"/>
    <property type="match status" value="1"/>
</dbReference>
<keyword evidence="3" id="KW-0804">Transcription</keyword>
<evidence type="ECO:0000256" key="2">
    <source>
        <dbReference type="ARBA" id="ARBA00023125"/>
    </source>
</evidence>
<dbReference type="STRING" id="154981.AKJ29_00400"/>
<dbReference type="PANTHER" id="PTHR43537:SF39">
    <property type="entry name" value="HTH-TYPE TRANSCRIPTIONAL REGULATOR MCBR"/>
    <property type="match status" value="1"/>
</dbReference>
<accession>A0A0P7KL30</accession>
<evidence type="ECO:0000256" key="3">
    <source>
        <dbReference type="ARBA" id="ARBA00023163"/>
    </source>
</evidence>
<comment type="caution">
    <text evidence="5">The sequence shown here is derived from an EMBL/GenBank/DDBJ whole genome shotgun (WGS) entry which is preliminary data.</text>
</comment>
<feature type="domain" description="HTH gntR-type" evidence="4">
    <location>
        <begin position="8"/>
        <end position="75"/>
    </location>
</feature>
<dbReference type="Gene3D" id="1.20.120.530">
    <property type="entry name" value="GntR ligand-binding domain-like"/>
    <property type="match status" value="1"/>
</dbReference>
<evidence type="ECO:0000256" key="1">
    <source>
        <dbReference type="ARBA" id="ARBA00023015"/>
    </source>
</evidence>
<dbReference type="GO" id="GO:0003700">
    <property type="term" value="F:DNA-binding transcription factor activity"/>
    <property type="evidence" value="ECO:0007669"/>
    <property type="project" value="InterPro"/>
</dbReference>
<dbReference type="SMART" id="SM00895">
    <property type="entry name" value="FCD"/>
    <property type="match status" value="1"/>
</dbReference>
<keyword evidence="2" id="KW-0238">DNA-binding</keyword>
<dbReference type="Proteomes" id="UP000050471">
    <property type="component" value="Unassembled WGS sequence"/>
</dbReference>
<dbReference type="Gene3D" id="1.10.10.10">
    <property type="entry name" value="Winged helix-like DNA-binding domain superfamily/Winged helix DNA-binding domain"/>
    <property type="match status" value="1"/>
</dbReference>
<dbReference type="OrthoDB" id="9815654at2"/>
<dbReference type="SUPFAM" id="SSF48008">
    <property type="entry name" value="GntR ligand-binding domain-like"/>
    <property type="match status" value="1"/>
</dbReference>
<dbReference type="Pfam" id="PF00392">
    <property type="entry name" value="GntR"/>
    <property type="match status" value="1"/>
</dbReference>
<dbReference type="InterPro" id="IPR036388">
    <property type="entry name" value="WH-like_DNA-bd_sf"/>
</dbReference>
<dbReference type="SUPFAM" id="SSF46785">
    <property type="entry name" value="Winged helix' DNA-binding domain"/>
    <property type="match status" value="1"/>
</dbReference>
<keyword evidence="6" id="KW-1185">Reference proteome</keyword>
<reference evidence="5 6" key="1">
    <citation type="submission" date="2015-09" db="EMBL/GenBank/DDBJ databases">
        <title>Draft genome sequence of Aliiroseovarius crassostreae CV919-312TSm, the causative agent of Roseovarius Oyster Disease (formerly Juvenile Oyster Disease).</title>
        <authorList>
            <person name="Kessner L."/>
            <person name="Spinard E."/>
            <person name="Nelson D."/>
        </authorList>
    </citation>
    <scope>NUCLEOTIDE SEQUENCE [LARGE SCALE GENOMIC DNA]</scope>
    <source>
        <strain evidence="5 6">CV919-312</strain>
    </source>
</reference>
<dbReference type="AlphaFoldDB" id="A0A0P7KL30"/>
<protein>
    <recommendedName>
        <fullName evidence="4">HTH gntR-type domain-containing protein</fullName>
    </recommendedName>
</protein>
<dbReference type="RefSeq" id="WP_055191354.1">
    <property type="nucleotide sequence ID" value="NZ_FPBS01000048.1"/>
</dbReference>
<dbReference type="InterPro" id="IPR011711">
    <property type="entry name" value="GntR_C"/>
</dbReference>
<name>A0A0P7KL30_9RHOB</name>
<dbReference type="InterPro" id="IPR008920">
    <property type="entry name" value="TF_FadR/GntR_C"/>
</dbReference>
<evidence type="ECO:0000313" key="6">
    <source>
        <dbReference type="Proteomes" id="UP000050471"/>
    </source>
</evidence>
<gene>
    <name evidence="5" type="ORF">AKJ29_00400</name>
</gene>
<dbReference type="EMBL" id="LKBA01000014">
    <property type="protein sequence ID" value="KPN62673.1"/>
    <property type="molecule type" value="Genomic_DNA"/>
</dbReference>
<dbReference type="InterPro" id="IPR000524">
    <property type="entry name" value="Tscrpt_reg_HTH_GntR"/>
</dbReference>
<organism evidence="5 6">
    <name type="scientific">Aliiroseovarius crassostreae</name>
    <dbReference type="NCBI Taxonomy" id="154981"/>
    <lineage>
        <taxon>Bacteria</taxon>
        <taxon>Pseudomonadati</taxon>
        <taxon>Pseudomonadota</taxon>
        <taxon>Alphaproteobacteria</taxon>
        <taxon>Rhodobacterales</taxon>
        <taxon>Paracoccaceae</taxon>
        <taxon>Aliiroseovarius</taxon>
    </lineage>
</organism>
<dbReference type="SMART" id="SM00345">
    <property type="entry name" value="HTH_GNTR"/>
    <property type="match status" value="1"/>
</dbReference>
<keyword evidence="1" id="KW-0805">Transcription regulation</keyword>
<evidence type="ECO:0000313" key="5">
    <source>
        <dbReference type="EMBL" id="KPN62673.1"/>
    </source>
</evidence>
<dbReference type="Pfam" id="PF07729">
    <property type="entry name" value="FCD"/>
    <property type="match status" value="1"/>
</dbReference>
<evidence type="ECO:0000259" key="4">
    <source>
        <dbReference type="PROSITE" id="PS50949"/>
    </source>
</evidence>